<dbReference type="SUPFAM" id="SSF53335">
    <property type="entry name" value="S-adenosyl-L-methionine-dependent methyltransferases"/>
    <property type="match status" value="1"/>
</dbReference>
<dbReference type="Gene3D" id="3.40.50.150">
    <property type="entry name" value="Vaccinia Virus protein VP39"/>
    <property type="match status" value="1"/>
</dbReference>
<evidence type="ECO:0000313" key="1">
    <source>
        <dbReference type="EMBL" id="CAH0370798.1"/>
    </source>
</evidence>
<evidence type="ECO:0000313" key="2">
    <source>
        <dbReference type="Proteomes" id="UP000789595"/>
    </source>
</evidence>
<dbReference type="InterPro" id="IPR019410">
    <property type="entry name" value="Methyltransf_16"/>
</dbReference>
<organism evidence="1 2">
    <name type="scientific">Pelagomonas calceolata</name>
    <dbReference type="NCBI Taxonomy" id="35677"/>
    <lineage>
        <taxon>Eukaryota</taxon>
        <taxon>Sar</taxon>
        <taxon>Stramenopiles</taxon>
        <taxon>Ochrophyta</taxon>
        <taxon>Pelagophyceae</taxon>
        <taxon>Pelagomonadales</taxon>
        <taxon>Pelagomonadaceae</taxon>
        <taxon>Pelagomonas</taxon>
    </lineage>
</organism>
<dbReference type="OrthoDB" id="190815at2759"/>
<keyword evidence="2" id="KW-1185">Reference proteome</keyword>
<comment type="caution">
    <text evidence="1">The sequence shown here is derived from an EMBL/GenBank/DDBJ whole genome shotgun (WGS) entry which is preliminary data.</text>
</comment>
<dbReference type="PANTHER" id="PTHR14614">
    <property type="entry name" value="HEPATOCELLULAR CARCINOMA-ASSOCIATED ANTIGEN"/>
    <property type="match status" value="1"/>
</dbReference>
<dbReference type="Pfam" id="PF10294">
    <property type="entry name" value="Methyltransf_16"/>
    <property type="match status" value="1"/>
</dbReference>
<sequence>MAATCAAIVDDEPPEPLRPQKTCYEVNGVTLSVDGYAYRQDPRGGNLSAHGKATGEAFWPASRLLMDHLVRDCELLKDGRPRRVVELGCGLGLAGLVAATMLGATKGSECVLTDGDAGVVARARASANNARGHTAPVSCVEHRWGEPHDLGRFDVVLAAEVLYDPDVALESSNALAKSCDSLLADGGVVLVAFERRGVDLQVLIDAFAAFGFDGAPAPCTDGAYEDIFEERQDEPSMLWHRCLMSFTRRPPFVDLTDCVSEEDLAAVSEELGALGVFGSELGEDVDVSVFAAESQKYGDALELADRDTSCWCADAFVSRGPADDFKLCRAHRGDPRTWRPNANATALPAVSAFARRLPCFAGRVGKIAVILNGRNDAGVEHADHALQDLVSEFVWVRPPRSTKRFYVVDSRGKKCEVPPSCRVLWFDDRLKHGIFPVDDEGQVSIRIDGRFCAAFRERIRRDGTFAFEEGPAVLAAQINGPPFLKQRAAATASFAAGDAVEACFGSGSVWYPATVLSTLDREGMPMIVVRYDEDDEEEELEPCFVRKTTLV</sequence>
<dbReference type="InterPro" id="IPR029063">
    <property type="entry name" value="SAM-dependent_MTases_sf"/>
</dbReference>
<dbReference type="Gene3D" id="2.30.30.140">
    <property type="match status" value="1"/>
</dbReference>
<dbReference type="AlphaFoldDB" id="A0A8J2SF98"/>
<protein>
    <recommendedName>
        <fullName evidence="3">Methyltransferase domain-containing protein</fullName>
    </recommendedName>
</protein>
<gene>
    <name evidence="1" type="ORF">PECAL_3P07070</name>
</gene>
<reference evidence="1" key="1">
    <citation type="submission" date="2021-11" db="EMBL/GenBank/DDBJ databases">
        <authorList>
            <consortium name="Genoscope - CEA"/>
            <person name="William W."/>
        </authorList>
    </citation>
    <scope>NUCLEOTIDE SEQUENCE</scope>
</reference>
<proteinExistence type="predicted"/>
<evidence type="ECO:0008006" key="3">
    <source>
        <dbReference type="Google" id="ProtNLM"/>
    </source>
</evidence>
<accession>A0A8J2SF98</accession>
<name>A0A8J2SF98_9STRA</name>
<dbReference type="Proteomes" id="UP000789595">
    <property type="component" value="Unassembled WGS sequence"/>
</dbReference>
<dbReference type="EMBL" id="CAKKNE010000003">
    <property type="protein sequence ID" value="CAH0370798.1"/>
    <property type="molecule type" value="Genomic_DNA"/>
</dbReference>